<dbReference type="RefSeq" id="WP_193518636.1">
    <property type="nucleotide sequence ID" value="NZ_BMXL01000039.1"/>
</dbReference>
<evidence type="ECO:0000313" key="2">
    <source>
        <dbReference type="EMBL" id="GHD36376.1"/>
    </source>
</evidence>
<dbReference type="Proteomes" id="UP000654947">
    <property type="component" value="Unassembled WGS sequence"/>
</dbReference>
<dbReference type="PANTHER" id="PTHR21310">
    <property type="entry name" value="AMINOGLYCOSIDE PHOSPHOTRANSFERASE-RELATED-RELATED"/>
    <property type="match status" value="1"/>
</dbReference>
<organism evidence="2 3">
    <name type="scientific">Nocardiopsis kunsanensis</name>
    <dbReference type="NCBI Taxonomy" id="141693"/>
    <lineage>
        <taxon>Bacteria</taxon>
        <taxon>Bacillati</taxon>
        <taxon>Actinomycetota</taxon>
        <taxon>Actinomycetes</taxon>
        <taxon>Streptosporangiales</taxon>
        <taxon>Nocardiopsidaceae</taxon>
        <taxon>Nocardiopsis</taxon>
    </lineage>
</organism>
<dbReference type="SUPFAM" id="SSF56112">
    <property type="entry name" value="Protein kinase-like (PK-like)"/>
    <property type="match status" value="1"/>
</dbReference>
<keyword evidence="3" id="KW-1185">Reference proteome</keyword>
<dbReference type="InterPro" id="IPR002575">
    <property type="entry name" value="Aminoglycoside_PTrfase"/>
</dbReference>
<sequence length="289" mass="32786">MTENIAGLSPGQQQLLNTWLPGAEVVTDHSWGLVGTTVLELRHGTEHYILKAGDGNDHHLAQEIRAHHRWLRPWTSIGRAPELLGADRRAKLVVTRYLPGRLVEGTEDEHRPQTYRQAGRLLARLHGQESIDDPAFEAREQEKALLWLDQPHRIAPGVLARLRRTVQSWPTPPSRLVPTHGDWHPRNWLIHEGTVSAIDFGRADLRPAFTDLARLCAQQFRANPPLEAAFLDGYGADPRQQEAWHRNRIREAIGTAVWAYRVGADQFEQQGHRMIAEALADDPHRHGPR</sequence>
<reference evidence="2 3" key="1">
    <citation type="journal article" date="2014" name="Int. J. Syst. Evol. Microbiol.">
        <title>Complete genome sequence of Corynebacterium casei LMG S-19264T (=DSM 44701T), isolated from a smear-ripened cheese.</title>
        <authorList>
            <consortium name="US DOE Joint Genome Institute (JGI-PGF)"/>
            <person name="Walter F."/>
            <person name="Albersmeier A."/>
            <person name="Kalinowski J."/>
            <person name="Ruckert C."/>
        </authorList>
    </citation>
    <scope>NUCLEOTIDE SEQUENCE [LARGE SCALE GENOMIC DNA]</scope>
    <source>
        <strain evidence="2 3">KCTC 19473</strain>
    </source>
</reference>
<dbReference type="InterPro" id="IPR011009">
    <property type="entry name" value="Kinase-like_dom_sf"/>
</dbReference>
<dbReference type="EMBL" id="BMXL01000039">
    <property type="protein sequence ID" value="GHD36376.1"/>
    <property type="molecule type" value="Genomic_DNA"/>
</dbReference>
<gene>
    <name evidence="2" type="ORF">GCM10007147_43690</name>
</gene>
<dbReference type="Pfam" id="PF01636">
    <property type="entry name" value="APH"/>
    <property type="match status" value="1"/>
</dbReference>
<proteinExistence type="predicted"/>
<feature type="domain" description="Aminoglycoside phosphotransferase" evidence="1">
    <location>
        <begin position="42"/>
        <end position="240"/>
    </location>
</feature>
<evidence type="ECO:0000259" key="1">
    <source>
        <dbReference type="Pfam" id="PF01636"/>
    </source>
</evidence>
<evidence type="ECO:0000313" key="3">
    <source>
        <dbReference type="Proteomes" id="UP000654947"/>
    </source>
</evidence>
<dbReference type="Gene3D" id="3.90.1200.10">
    <property type="match status" value="1"/>
</dbReference>
<name>A0A918XLG5_9ACTN</name>
<accession>A0A918XLG5</accession>
<dbReference type="AlphaFoldDB" id="A0A918XLG5"/>
<dbReference type="InterPro" id="IPR051678">
    <property type="entry name" value="AGP_Transferase"/>
</dbReference>
<protein>
    <recommendedName>
        <fullName evidence="1">Aminoglycoside phosphotransferase domain-containing protein</fullName>
    </recommendedName>
</protein>
<comment type="caution">
    <text evidence="2">The sequence shown here is derived from an EMBL/GenBank/DDBJ whole genome shotgun (WGS) entry which is preliminary data.</text>
</comment>